<dbReference type="RefSeq" id="WP_185299941.1">
    <property type="nucleotide sequence ID" value="NZ_CP045702.1"/>
</dbReference>
<evidence type="ECO:0000313" key="3">
    <source>
        <dbReference type="Proteomes" id="UP000515307"/>
    </source>
</evidence>
<feature type="domain" description="DUF4145" evidence="1">
    <location>
        <begin position="158"/>
        <end position="231"/>
    </location>
</feature>
<sequence>MSTRSHVSIEDLDSRVPAGECPNCKLNVAFDHLSRREVWPELIDRPVGPGQSGADFNGGGAASVTPPAKPDVWRVVEHVLSCQRCHKTSVLHQHWGPDLPQGDDSETFATALESKESKVRFVVLVHPRRSANLLHEAAPDAMRDLFSEGTRCQEAGALRAAAAMYRAAVEEICKDRGATGSNLKGKIADLVNRGVSGEVVRDLDEARSLGNWSLHDGLSFSHDEVRDVASLIEEAVFLVYVQPGQRAALRKARKQRRDQFRATP</sequence>
<evidence type="ECO:0000259" key="1">
    <source>
        <dbReference type="Pfam" id="PF13643"/>
    </source>
</evidence>
<dbReference type="InterPro" id="IPR025285">
    <property type="entry name" value="DUF4145"/>
</dbReference>
<accession>A0A7G7BM98</accession>
<dbReference type="KEGG" id="sfiy:F0344_19175"/>
<dbReference type="AlphaFoldDB" id="A0A7G7BM98"/>
<name>A0A7G7BM98_9ACTN</name>
<organism evidence="2 3">
    <name type="scientific">Streptomyces finlayi</name>
    <dbReference type="NCBI Taxonomy" id="67296"/>
    <lineage>
        <taxon>Bacteria</taxon>
        <taxon>Bacillati</taxon>
        <taxon>Actinomycetota</taxon>
        <taxon>Actinomycetes</taxon>
        <taxon>Kitasatosporales</taxon>
        <taxon>Streptomycetaceae</taxon>
        <taxon>Streptomyces</taxon>
    </lineage>
</organism>
<evidence type="ECO:0000313" key="2">
    <source>
        <dbReference type="EMBL" id="QNE76463.1"/>
    </source>
</evidence>
<dbReference type="EMBL" id="CP045702">
    <property type="protein sequence ID" value="QNE76463.1"/>
    <property type="molecule type" value="Genomic_DNA"/>
</dbReference>
<protein>
    <submittedName>
        <fullName evidence="2">DUF4145 domain-containing protein</fullName>
    </submittedName>
</protein>
<proteinExistence type="predicted"/>
<reference evidence="3" key="1">
    <citation type="submission" date="2019-10" db="EMBL/GenBank/DDBJ databases">
        <title>Antimicrobial potential of Antarctic Bacteria.</title>
        <authorList>
            <person name="Benaud N."/>
            <person name="Edwards R.J."/>
            <person name="Ferrari B.C."/>
        </authorList>
    </citation>
    <scope>NUCLEOTIDE SEQUENCE [LARGE SCALE GENOMIC DNA]</scope>
    <source>
        <strain evidence="3">NBSH44</strain>
    </source>
</reference>
<dbReference type="Proteomes" id="UP000515307">
    <property type="component" value="Chromosome"/>
</dbReference>
<keyword evidence="3" id="KW-1185">Reference proteome</keyword>
<gene>
    <name evidence="2" type="ORF">F0344_19175</name>
</gene>
<dbReference type="Pfam" id="PF13643">
    <property type="entry name" value="DUF4145"/>
    <property type="match status" value="1"/>
</dbReference>